<keyword evidence="2" id="KW-1185">Reference proteome</keyword>
<evidence type="ECO:0000313" key="1">
    <source>
        <dbReference type="EMBL" id="CCM64261.1"/>
    </source>
</evidence>
<comment type="caution">
    <text evidence="1">The sequence shown here is derived from an EMBL/GenBank/DDBJ whole genome shotgun (WGS) entry which is preliminary data.</text>
</comment>
<proteinExistence type="predicted"/>
<dbReference type="Proteomes" id="UP000018291">
    <property type="component" value="Unassembled WGS sequence"/>
</dbReference>
<dbReference type="HOGENOM" id="CLU_3428156_0_0_11"/>
<name>R4Z4P3_9ACTN</name>
<sequence length="20" mass="2171">MTIRQISVGAHAWGQIAAME</sequence>
<dbReference type="AlphaFoldDB" id="R4Z4P3"/>
<dbReference type="EMBL" id="CANL01000029">
    <property type="protein sequence ID" value="CCM64261.1"/>
    <property type="molecule type" value="Genomic_DNA"/>
</dbReference>
<dbReference type="STRING" id="1229780.BN381_350121"/>
<organism evidence="1 2">
    <name type="scientific">Candidatus Neomicrothrix parvicella RN1</name>
    <dbReference type="NCBI Taxonomy" id="1229780"/>
    <lineage>
        <taxon>Bacteria</taxon>
        <taxon>Bacillati</taxon>
        <taxon>Actinomycetota</taxon>
        <taxon>Acidimicrobiia</taxon>
        <taxon>Acidimicrobiales</taxon>
        <taxon>Microthrixaceae</taxon>
        <taxon>Candidatus Neomicrothrix</taxon>
    </lineage>
</organism>
<reference evidence="1 2" key="1">
    <citation type="journal article" date="2013" name="ISME J.">
        <title>Metabolic model for the filamentous 'Candidatus Microthrix parvicella' based on genomic and metagenomic analyses.</title>
        <authorList>
            <person name="Jon McIlroy S."/>
            <person name="Kristiansen R."/>
            <person name="Albertsen M."/>
            <person name="Michael Karst S."/>
            <person name="Rossetti S."/>
            <person name="Lund Nielsen J."/>
            <person name="Tandoi V."/>
            <person name="James Seviour R."/>
            <person name="Nielsen P.H."/>
        </authorList>
    </citation>
    <scope>NUCLEOTIDE SEQUENCE [LARGE SCALE GENOMIC DNA]</scope>
    <source>
        <strain evidence="1 2">RN1</strain>
    </source>
</reference>
<gene>
    <name evidence="1" type="ORF">BN381_350121</name>
</gene>
<protein>
    <submittedName>
        <fullName evidence="1">Uncharacterized protein</fullName>
    </submittedName>
</protein>
<accession>R4Z4P3</accession>
<evidence type="ECO:0000313" key="2">
    <source>
        <dbReference type="Proteomes" id="UP000018291"/>
    </source>
</evidence>